<dbReference type="Proteomes" id="UP001266305">
    <property type="component" value="Unassembled WGS sequence"/>
</dbReference>
<keyword evidence="2" id="KW-1185">Reference proteome</keyword>
<organism evidence="1 2">
    <name type="scientific">Saguinus oedipus</name>
    <name type="common">Cotton-top tamarin</name>
    <name type="synonym">Oedipomidas oedipus</name>
    <dbReference type="NCBI Taxonomy" id="9490"/>
    <lineage>
        <taxon>Eukaryota</taxon>
        <taxon>Metazoa</taxon>
        <taxon>Chordata</taxon>
        <taxon>Craniata</taxon>
        <taxon>Vertebrata</taxon>
        <taxon>Euteleostomi</taxon>
        <taxon>Mammalia</taxon>
        <taxon>Eutheria</taxon>
        <taxon>Euarchontoglires</taxon>
        <taxon>Primates</taxon>
        <taxon>Haplorrhini</taxon>
        <taxon>Platyrrhini</taxon>
        <taxon>Cebidae</taxon>
        <taxon>Callitrichinae</taxon>
        <taxon>Saguinus</taxon>
    </lineage>
</organism>
<dbReference type="EMBL" id="JASSZA010000005">
    <property type="protein sequence ID" value="KAK2109963.1"/>
    <property type="molecule type" value="Genomic_DNA"/>
</dbReference>
<name>A0ABQ9VKR2_SAGOE</name>
<reference evidence="1 2" key="1">
    <citation type="submission" date="2023-05" db="EMBL/GenBank/DDBJ databases">
        <title>B98-5 Cell Line De Novo Hybrid Assembly: An Optical Mapping Approach.</title>
        <authorList>
            <person name="Kananen K."/>
            <person name="Auerbach J.A."/>
            <person name="Kautto E."/>
            <person name="Blachly J.S."/>
        </authorList>
    </citation>
    <scope>NUCLEOTIDE SEQUENCE [LARGE SCALE GENOMIC DNA]</scope>
    <source>
        <strain evidence="1">B95-8</strain>
        <tissue evidence="1">Cell line</tissue>
    </source>
</reference>
<gene>
    <name evidence="1" type="ORF">P7K49_009709</name>
</gene>
<sequence>GSVELAGGEVQVIAVPAPAILALLSQSSSAVCQVQLTLLTKKGKECVSPAPFSELSGCSMMGGVHGVSWIHRKQENVIDTFSPAILDSLPQENNLERQLVRVCKTQLRKLKNRKIWRQESSLFTLLCSFVGCLRSSHCRWETNCMQ</sequence>
<comment type="caution">
    <text evidence="1">The sequence shown here is derived from an EMBL/GenBank/DDBJ whole genome shotgun (WGS) entry which is preliminary data.</text>
</comment>
<evidence type="ECO:0000313" key="1">
    <source>
        <dbReference type="EMBL" id="KAK2109963.1"/>
    </source>
</evidence>
<protein>
    <submittedName>
        <fullName evidence="1">Uncharacterized protein</fullName>
    </submittedName>
</protein>
<proteinExistence type="predicted"/>
<feature type="non-terminal residue" evidence="1">
    <location>
        <position position="1"/>
    </location>
</feature>
<accession>A0ABQ9VKR2</accession>
<evidence type="ECO:0000313" key="2">
    <source>
        <dbReference type="Proteomes" id="UP001266305"/>
    </source>
</evidence>